<protein>
    <submittedName>
        <fullName evidence="1">Uncharacterized protein</fullName>
    </submittedName>
</protein>
<gene>
    <name evidence="1" type="ORF">BRAFLDRAFT_69416</name>
</gene>
<sequence length="107" mass="12311">MTCWTLALHSICSSSQRRIYSYPSELGHSKMILISGNLPEDVFRSPEAVRCVQSSRSSIRGIADLHFRCRLTTGRNHQLQEMEKLRIIYKMTGEVVKEFVRSFSSVM</sequence>
<name>C3ZKE3_BRAFL</name>
<proteinExistence type="predicted"/>
<evidence type="ECO:0000313" key="1">
    <source>
        <dbReference type="EMBL" id="EEN47042.1"/>
    </source>
</evidence>
<accession>C3ZKE3</accession>
<dbReference type="EMBL" id="GG666636">
    <property type="protein sequence ID" value="EEN47042.1"/>
    <property type="molecule type" value="Genomic_DNA"/>
</dbReference>
<dbReference type="AlphaFoldDB" id="C3ZKE3"/>
<dbReference type="InParanoid" id="C3ZKE3"/>
<organism>
    <name type="scientific">Branchiostoma floridae</name>
    <name type="common">Florida lancelet</name>
    <name type="synonym">Amphioxus</name>
    <dbReference type="NCBI Taxonomy" id="7739"/>
    <lineage>
        <taxon>Eukaryota</taxon>
        <taxon>Metazoa</taxon>
        <taxon>Chordata</taxon>
        <taxon>Cephalochordata</taxon>
        <taxon>Leptocardii</taxon>
        <taxon>Amphioxiformes</taxon>
        <taxon>Branchiostomatidae</taxon>
        <taxon>Branchiostoma</taxon>
    </lineage>
</organism>
<reference evidence="1" key="1">
    <citation type="journal article" date="2008" name="Nature">
        <title>The amphioxus genome and the evolution of the chordate karyotype.</title>
        <authorList>
            <consortium name="US DOE Joint Genome Institute (JGI-PGF)"/>
            <person name="Putnam N.H."/>
            <person name="Butts T."/>
            <person name="Ferrier D.E.K."/>
            <person name="Furlong R.F."/>
            <person name="Hellsten U."/>
            <person name="Kawashima T."/>
            <person name="Robinson-Rechavi M."/>
            <person name="Shoguchi E."/>
            <person name="Terry A."/>
            <person name="Yu J.-K."/>
            <person name="Benito-Gutierrez E.L."/>
            <person name="Dubchak I."/>
            <person name="Garcia-Fernandez J."/>
            <person name="Gibson-Brown J.J."/>
            <person name="Grigoriev I.V."/>
            <person name="Horton A.C."/>
            <person name="de Jong P.J."/>
            <person name="Jurka J."/>
            <person name="Kapitonov V.V."/>
            <person name="Kohara Y."/>
            <person name="Kuroki Y."/>
            <person name="Lindquist E."/>
            <person name="Lucas S."/>
            <person name="Osoegawa K."/>
            <person name="Pennacchio L.A."/>
            <person name="Salamov A.A."/>
            <person name="Satou Y."/>
            <person name="Sauka-Spengler T."/>
            <person name="Schmutz J."/>
            <person name="Shin-I T."/>
            <person name="Toyoda A."/>
            <person name="Bronner-Fraser M."/>
            <person name="Fujiyama A."/>
            <person name="Holland L.Z."/>
            <person name="Holland P.W.H."/>
            <person name="Satoh N."/>
            <person name="Rokhsar D.S."/>
        </authorList>
    </citation>
    <scope>NUCLEOTIDE SEQUENCE [LARGE SCALE GENOMIC DNA]</scope>
    <source>
        <strain evidence="1">S238N-H82</strain>
        <tissue evidence="1">Testes</tissue>
    </source>
</reference>